<dbReference type="Proteomes" id="UP000641625">
    <property type="component" value="Unassembled WGS sequence"/>
</dbReference>
<comment type="caution">
    <text evidence="3">The sequence shown here is derived from an EMBL/GenBank/DDBJ whole genome shotgun (WGS) entry which is preliminary data.</text>
</comment>
<evidence type="ECO:0000313" key="4">
    <source>
        <dbReference type="Proteomes" id="UP000641625"/>
    </source>
</evidence>
<evidence type="ECO:0000256" key="1">
    <source>
        <dbReference type="SAM" id="MobiDB-lite"/>
    </source>
</evidence>
<sequence length="468" mass="51740">MTQLQDMLIYFDADVAVTERRRHQTALTRATGGDIEIVPARPARGQPIPVAQSGDVRLLTVPDKSELAQVASVEQAAFPERPQHTYLLSPLLSVEVSLTRLEAELAGKEGYEDALERAGSADTYTHLTTKADPGYRSEWGELTVHGCLPAADEQLGSSEPSFAHLELRDEGVVSTATREPRHFGLQALSQVGRSRAETLREAGYERRRDVANAEVFDLRKLDDFGRKTAETVIKAARAFADGEVIHDGSASLPNREPVFIDIETDGLNPTMIWLIGVLDREGGEQYMSFISTDPDERGAAVEAFMQWFAANAVDRPVVAYNGENFDFPHLHRHIKQYCPQYLDDWEQAWTIDPLLWAVTKDNATLPGRTNKLEDVAPALDWEVDDTGLSGAAVGRLFQRYMDNPCPATELDWERHKRYCEDDVRSMAFVYDAIKEASPLAGSGADSPNADDENSASADGTAQGQLTDF</sequence>
<dbReference type="GO" id="GO:0003676">
    <property type="term" value="F:nucleic acid binding"/>
    <property type="evidence" value="ECO:0007669"/>
    <property type="project" value="InterPro"/>
</dbReference>
<feature type="compositionally biased region" description="Polar residues" evidence="1">
    <location>
        <begin position="454"/>
        <end position="468"/>
    </location>
</feature>
<protein>
    <recommendedName>
        <fullName evidence="2">YprB ribonuclease H-like domain-containing protein</fullName>
    </recommendedName>
</protein>
<dbReference type="InterPro" id="IPR012337">
    <property type="entry name" value="RNaseH-like_sf"/>
</dbReference>
<dbReference type="Gene3D" id="3.30.420.10">
    <property type="entry name" value="Ribonuclease H-like superfamily/Ribonuclease H"/>
    <property type="match status" value="1"/>
</dbReference>
<dbReference type="InterPro" id="IPR036397">
    <property type="entry name" value="RNaseH_sf"/>
</dbReference>
<dbReference type="AlphaFoldDB" id="A0A847UTJ6"/>
<dbReference type="RefSeq" id="WP_170098891.1">
    <property type="nucleotide sequence ID" value="NZ_WOWA01000011.1"/>
</dbReference>
<feature type="region of interest" description="Disordered" evidence="1">
    <location>
        <begin position="439"/>
        <end position="468"/>
    </location>
</feature>
<dbReference type="SUPFAM" id="SSF53098">
    <property type="entry name" value="Ribonuclease H-like"/>
    <property type="match status" value="1"/>
</dbReference>
<evidence type="ECO:0000313" key="3">
    <source>
        <dbReference type="EMBL" id="NLV15548.1"/>
    </source>
</evidence>
<dbReference type="Gene3D" id="1.10.150.20">
    <property type="entry name" value="5' to 3' exonuclease, C-terminal subdomain"/>
    <property type="match status" value="1"/>
</dbReference>
<reference evidence="3" key="1">
    <citation type="submission" date="2019-12" db="EMBL/GenBank/DDBJ databases">
        <title>Whole genome sequencing of Haloarcula argentinensis strain pws5.</title>
        <authorList>
            <person name="Verma D.K."/>
            <person name="Gopal K."/>
            <person name="Prasad E.S."/>
        </authorList>
    </citation>
    <scope>NUCLEOTIDE SEQUENCE</scope>
    <source>
        <strain evidence="3">Pws5</strain>
    </source>
</reference>
<evidence type="ECO:0000259" key="2">
    <source>
        <dbReference type="Pfam" id="PF13482"/>
    </source>
</evidence>
<dbReference type="SUPFAM" id="SSF47794">
    <property type="entry name" value="Rad51 N-terminal domain-like"/>
    <property type="match status" value="1"/>
</dbReference>
<gene>
    <name evidence="3" type="ORF">GOC77_20025</name>
</gene>
<organism evidence="3 4">
    <name type="scientific">Haloarcula argentinensis</name>
    <dbReference type="NCBI Taxonomy" id="43776"/>
    <lineage>
        <taxon>Archaea</taxon>
        <taxon>Methanobacteriati</taxon>
        <taxon>Methanobacteriota</taxon>
        <taxon>Stenosarchaea group</taxon>
        <taxon>Halobacteria</taxon>
        <taxon>Halobacteriales</taxon>
        <taxon>Haloarculaceae</taxon>
        <taxon>Haloarcula</taxon>
    </lineage>
</organism>
<dbReference type="GO" id="GO:0000166">
    <property type="term" value="F:nucleotide binding"/>
    <property type="evidence" value="ECO:0007669"/>
    <property type="project" value="InterPro"/>
</dbReference>
<dbReference type="EMBL" id="WOWA01000011">
    <property type="protein sequence ID" value="NLV15548.1"/>
    <property type="molecule type" value="Genomic_DNA"/>
</dbReference>
<dbReference type="Pfam" id="PF13482">
    <property type="entry name" value="RNase_H_2"/>
    <property type="match status" value="1"/>
</dbReference>
<dbReference type="InterPro" id="IPR010995">
    <property type="entry name" value="DNA_repair_Rad51/TF_NusA_a-hlx"/>
</dbReference>
<dbReference type="Pfam" id="PF14520">
    <property type="entry name" value="HHH_5"/>
    <property type="match status" value="1"/>
</dbReference>
<feature type="domain" description="YprB ribonuclease H-like" evidence="2">
    <location>
        <begin position="258"/>
        <end position="432"/>
    </location>
</feature>
<name>A0A847UTJ6_HALAR</name>
<accession>A0A847UTJ6</accession>
<proteinExistence type="predicted"/>
<dbReference type="InterPro" id="IPR038720">
    <property type="entry name" value="YprB_RNase_H-like_dom"/>
</dbReference>